<dbReference type="EMBL" id="UPPP01000127">
    <property type="protein sequence ID" value="VBB09474.1"/>
    <property type="molecule type" value="Genomic_DNA"/>
</dbReference>
<keyword evidence="1 6" id="KW-0597">Phosphoprotein</keyword>
<feature type="domain" description="OmpR/PhoB-type" evidence="9">
    <location>
        <begin position="125"/>
        <end position="217"/>
    </location>
</feature>
<dbReference type="GO" id="GO:0006355">
    <property type="term" value="P:regulation of DNA-templated transcription"/>
    <property type="evidence" value="ECO:0007669"/>
    <property type="project" value="InterPro"/>
</dbReference>
<dbReference type="Gene3D" id="3.40.50.2300">
    <property type="match status" value="1"/>
</dbReference>
<keyword evidence="3" id="KW-0805">Transcription regulation</keyword>
<dbReference type="InterPro" id="IPR001867">
    <property type="entry name" value="OmpR/PhoB-type_DNA-bd"/>
</dbReference>
<evidence type="ECO:0000259" key="9">
    <source>
        <dbReference type="PROSITE" id="PS51755"/>
    </source>
</evidence>
<protein>
    <submittedName>
        <fullName evidence="10">Transcriptional regulatory protein c terminal</fullName>
    </submittedName>
</protein>
<evidence type="ECO:0000313" key="10">
    <source>
        <dbReference type="EMBL" id="VBB09474.1"/>
    </source>
</evidence>
<keyword evidence="11" id="KW-1185">Reference proteome</keyword>
<dbReference type="PROSITE" id="PS51755">
    <property type="entry name" value="OMPR_PHOB"/>
    <property type="match status" value="1"/>
</dbReference>
<dbReference type="FunFam" id="3.40.50.2300:FF:000002">
    <property type="entry name" value="DNA-binding response regulator PhoP"/>
    <property type="match status" value="1"/>
</dbReference>
<proteinExistence type="predicted"/>
<feature type="modified residue" description="4-aspartylphosphate" evidence="6">
    <location>
        <position position="51"/>
    </location>
</feature>
<evidence type="ECO:0000256" key="3">
    <source>
        <dbReference type="ARBA" id="ARBA00023015"/>
    </source>
</evidence>
<dbReference type="InterPro" id="IPR001789">
    <property type="entry name" value="Sig_transdc_resp-reg_receiver"/>
</dbReference>
<evidence type="ECO:0000256" key="5">
    <source>
        <dbReference type="ARBA" id="ARBA00023163"/>
    </source>
</evidence>
<organism evidence="10 11">
    <name type="scientific">Lucifera butyrica</name>
    <dbReference type="NCBI Taxonomy" id="1351585"/>
    <lineage>
        <taxon>Bacteria</taxon>
        <taxon>Bacillati</taxon>
        <taxon>Bacillota</taxon>
        <taxon>Negativicutes</taxon>
        <taxon>Veillonellales</taxon>
        <taxon>Veillonellaceae</taxon>
        <taxon>Lucifera</taxon>
    </lineage>
</organism>
<evidence type="ECO:0000259" key="8">
    <source>
        <dbReference type="PROSITE" id="PS50110"/>
    </source>
</evidence>
<feature type="domain" description="Response regulatory" evidence="8">
    <location>
        <begin position="2"/>
        <end position="116"/>
    </location>
</feature>
<dbReference type="SMART" id="SM00862">
    <property type="entry name" value="Trans_reg_C"/>
    <property type="match status" value="1"/>
</dbReference>
<dbReference type="Proteomes" id="UP000277811">
    <property type="component" value="Unassembled WGS sequence"/>
</dbReference>
<accession>A0A498RD43</accession>
<dbReference type="PANTHER" id="PTHR48111">
    <property type="entry name" value="REGULATOR OF RPOS"/>
    <property type="match status" value="1"/>
</dbReference>
<dbReference type="CDD" id="cd00383">
    <property type="entry name" value="trans_reg_C"/>
    <property type="match status" value="1"/>
</dbReference>
<evidence type="ECO:0000256" key="7">
    <source>
        <dbReference type="PROSITE-ProRule" id="PRU01091"/>
    </source>
</evidence>
<keyword evidence="2" id="KW-0902">Two-component regulatory system</keyword>
<dbReference type="InterPro" id="IPR039420">
    <property type="entry name" value="WalR-like"/>
</dbReference>
<evidence type="ECO:0000256" key="6">
    <source>
        <dbReference type="PROSITE-ProRule" id="PRU00169"/>
    </source>
</evidence>
<gene>
    <name evidence="10" type="ORF">LUCI_4769</name>
</gene>
<dbReference type="GO" id="GO:0000976">
    <property type="term" value="F:transcription cis-regulatory region binding"/>
    <property type="evidence" value="ECO:0007669"/>
    <property type="project" value="TreeGrafter"/>
</dbReference>
<dbReference type="GO" id="GO:0005829">
    <property type="term" value="C:cytosol"/>
    <property type="evidence" value="ECO:0007669"/>
    <property type="project" value="TreeGrafter"/>
</dbReference>
<keyword evidence="4 7" id="KW-0238">DNA-binding</keyword>
<dbReference type="SMART" id="SM00448">
    <property type="entry name" value="REC"/>
    <property type="match status" value="1"/>
</dbReference>
<dbReference type="GO" id="GO:0032993">
    <property type="term" value="C:protein-DNA complex"/>
    <property type="evidence" value="ECO:0007669"/>
    <property type="project" value="TreeGrafter"/>
</dbReference>
<dbReference type="Gene3D" id="1.10.10.10">
    <property type="entry name" value="Winged helix-like DNA-binding domain superfamily/Winged helix DNA-binding domain"/>
    <property type="match status" value="1"/>
</dbReference>
<dbReference type="InterPro" id="IPR011006">
    <property type="entry name" value="CheY-like_superfamily"/>
</dbReference>
<dbReference type="OrthoDB" id="152576at2"/>
<evidence type="ECO:0000313" key="11">
    <source>
        <dbReference type="Proteomes" id="UP000277811"/>
    </source>
</evidence>
<dbReference type="GO" id="GO:0000156">
    <property type="term" value="F:phosphorelay response regulator activity"/>
    <property type="evidence" value="ECO:0007669"/>
    <property type="project" value="TreeGrafter"/>
</dbReference>
<feature type="DNA-binding region" description="OmpR/PhoB-type" evidence="7">
    <location>
        <begin position="125"/>
        <end position="217"/>
    </location>
</feature>
<dbReference type="RefSeq" id="WP_122630262.1">
    <property type="nucleotide sequence ID" value="NZ_UPPP01000127.1"/>
</dbReference>
<evidence type="ECO:0000256" key="1">
    <source>
        <dbReference type="ARBA" id="ARBA00022553"/>
    </source>
</evidence>
<reference evidence="10 11" key="1">
    <citation type="submission" date="2018-06" db="EMBL/GenBank/DDBJ databases">
        <authorList>
            <person name="Strepis N."/>
        </authorList>
    </citation>
    <scope>NUCLEOTIDE SEQUENCE [LARGE SCALE GENOMIC DNA]</scope>
    <source>
        <strain evidence="10">LUCI</strain>
    </source>
</reference>
<dbReference type="PANTHER" id="PTHR48111:SF22">
    <property type="entry name" value="REGULATOR OF RPOS"/>
    <property type="match status" value="1"/>
</dbReference>
<evidence type="ECO:0000256" key="2">
    <source>
        <dbReference type="ARBA" id="ARBA00023012"/>
    </source>
</evidence>
<keyword evidence="5" id="KW-0804">Transcription</keyword>
<dbReference type="Pfam" id="PF00072">
    <property type="entry name" value="Response_reg"/>
    <property type="match status" value="1"/>
</dbReference>
<dbReference type="SUPFAM" id="SSF46894">
    <property type="entry name" value="C-terminal effector domain of the bipartite response regulators"/>
    <property type="match status" value="1"/>
</dbReference>
<dbReference type="Gene3D" id="6.10.250.690">
    <property type="match status" value="1"/>
</dbReference>
<sequence length="222" mass="25083">MKVLLVEDERKLTEALSHLLKKSGYVVDTASDGETGTEMAAAGIYDVIVLDRMLPRRDGLSLLQEIRSMGIDTPVLMLTARDTPKDRVDGLNAGADDYLVKPFFIDELLARIRVLTRRKTKELIGDHLKAAGLSLDPLRCQVKKGTETFQLTTTESSLLEMLMRNSGKVVTKERILEKIWGYNAELDNVNLYIYYLRKKLQISNIKTVRGIGYYLEKDTNVS</sequence>
<dbReference type="InterPro" id="IPR036388">
    <property type="entry name" value="WH-like_DNA-bd_sf"/>
</dbReference>
<dbReference type="Pfam" id="PF00486">
    <property type="entry name" value="Trans_reg_C"/>
    <property type="match status" value="1"/>
</dbReference>
<evidence type="ECO:0000256" key="4">
    <source>
        <dbReference type="ARBA" id="ARBA00023125"/>
    </source>
</evidence>
<dbReference type="PROSITE" id="PS50110">
    <property type="entry name" value="RESPONSE_REGULATORY"/>
    <property type="match status" value="1"/>
</dbReference>
<dbReference type="AlphaFoldDB" id="A0A498RD43"/>
<dbReference type="InterPro" id="IPR016032">
    <property type="entry name" value="Sig_transdc_resp-reg_C-effctor"/>
</dbReference>
<dbReference type="SUPFAM" id="SSF52172">
    <property type="entry name" value="CheY-like"/>
    <property type="match status" value="1"/>
</dbReference>
<name>A0A498RD43_9FIRM</name>